<sequence length="450" mass="49612">MHSLWCCGPRQGRLKKSSFTSIFKTSRKRPVINTSGSRISQAKLKSEQVSPFGGTIELCQIPDSHAETADARDPDFLLRTNTFEGIKARMIKHLSQDMSLRRESRVSIGHSDEELARRAEVRRLRQKRIQDELERDNEDDAQSVRSNRSTQRLAAFPDLGSPRNGPRDTIEFSVDDCAVASSPDSNFSSSHCSQTCAADFLPNINDGDVCYDARCSLRPETQSDTNVIPSHTGPNDRTPLPEQKRNSTMTTTFRCSSARGSSLKERVLGGDSDFNIRHGSHAWDDQSALGVWLIAQAIKSNDNSVPPNEKVIRGDCSPVRHASSTINDIGGVDSIMESSISVPDHTFQAKSWIPDDGEHEKLEAGCDNTDESNEKPSSCSKTETQAAERVQDKGSSNYTSVIPSFDSSPSASGAHSYVLSQQDMENLELSPIRCTSVAPKREGFITDRML</sequence>
<keyword evidence="3" id="KW-1185">Reference proteome</keyword>
<dbReference type="OrthoDB" id="3437384at2759"/>
<feature type="compositionally biased region" description="Polar residues" evidence="1">
    <location>
        <begin position="222"/>
        <end position="235"/>
    </location>
</feature>
<evidence type="ECO:0000256" key="1">
    <source>
        <dbReference type="SAM" id="MobiDB-lite"/>
    </source>
</evidence>
<proteinExistence type="predicted"/>
<feature type="region of interest" description="Disordered" evidence="1">
    <location>
        <begin position="132"/>
        <end position="168"/>
    </location>
</feature>
<feature type="compositionally biased region" description="Polar residues" evidence="1">
    <location>
        <begin position="393"/>
        <end position="414"/>
    </location>
</feature>
<feature type="compositionally biased region" description="Polar residues" evidence="1">
    <location>
        <begin position="375"/>
        <end position="385"/>
    </location>
</feature>
<dbReference type="AlphaFoldDB" id="A0A8K0J807"/>
<name>A0A8K0J807_9HYPO</name>
<dbReference type="EMBL" id="SRPY01000196">
    <property type="protein sequence ID" value="KAG5927254.1"/>
    <property type="molecule type" value="Genomic_DNA"/>
</dbReference>
<dbReference type="Proteomes" id="UP000811619">
    <property type="component" value="Unassembled WGS sequence"/>
</dbReference>
<evidence type="ECO:0000313" key="3">
    <source>
        <dbReference type="Proteomes" id="UP000811619"/>
    </source>
</evidence>
<evidence type="ECO:0000313" key="2">
    <source>
        <dbReference type="EMBL" id="KAG5927254.1"/>
    </source>
</evidence>
<feature type="region of interest" description="Disordered" evidence="1">
    <location>
        <begin position="355"/>
        <end position="414"/>
    </location>
</feature>
<protein>
    <submittedName>
        <fullName evidence="2">Uncharacterized protein</fullName>
    </submittedName>
</protein>
<gene>
    <name evidence="2" type="ORF">E4U42_002405</name>
</gene>
<feature type="compositionally biased region" description="Polar residues" evidence="1">
    <location>
        <begin position="143"/>
        <end position="152"/>
    </location>
</feature>
<organism evidence="2 3">
    <name type="scientific">Claviceps africana</name>
    <dbReference type="NCBI Taxonomy" id="83212"/>
    <lineage>
        <taxon>Eukaryota</taxon>
        <taxon>Fungi</taxon>
        <taxon>Dikarya</taxon>
        <taxon>Ascomycota</taxon>
        <taxon>Pezizomycotina</taxon>
        <taxon>Sordariomycetes</taxon>
        <taxon>Hypocreomycetidae</taxon>
        <taxon>Hypocreales</taxon>
        <taxon>Clavicipitaceae</taxon>
        <taxon>Claviceps</taxon>
    </lineage>
</organism>
<feature type="region of interest" description="Disordered" evidence="1">
    <location>
        <begin position="222"/>
        <end position="254"/>
    </location>
</feature>
<accession>A0A8K0J807</accession>
<reference evidence="2" key="1">
    <citation type="journal article" date="2020" name="bioRxiv">
        <title>Whole genome comparisons of ergot fungi reveals the divergence and evolution of species within the genus Claviceps are the result of varying mechanisms driving genome evolution and host range expansion.</title>
        <authorList>
            <person name="Wyka S.A."/>
            <person name="Mondo S.J."/>
            <person name="Liu M."/>
            <person name="Dettman J."/>
            <person name="Nalam V."/>
            <person name="Broders K.D."/>
        </authorList>
    </citation>
    <scope>NUCLEOTIDE SEQUENCE</scope>
    <source>
        <strain evidence="2">CCC 489</strain>
    </source>
</reference>
<comment type="caution">
    <text evidence="2">The sequence shown here is derived from an EMBL/GenBank/DDBJ whole genome shotgun (WGS) entry which is preliminary data.</text>
</comment>